<comment type="caution">
    <text evidence="2">The sequence shown here is derived from an EMBL/GenBank/DDBJ whole genome shotgun (WGS) entry which is preliminary data.</text>
</comment>
<evidence type="ECO:0000259" key="1">
    <source>
        <dbReference type="Pfam" id="PF13843"/>
    </source>
</evidence>
<organism evidence="2 3">
    <name type="scientific">Rhamnusium bicolor</name>
    <dbReference type="NCBI Taxonomy" id="1586634"/>
    <lineage>
        <taxon>Eukaryota</taxon>
        <taxon>Metazoa</taxon>
        <taxon>Ecdysozoa</taxon>
        <taxon>Arthropoda</taxon>
        <taxon>Hexapoda</taxon>
        <taxon>Insecta</taxon>
        <taxon>Pterygota</taxon>
        <taxon>Neoptera</taxon>
        <taxon>Endopterygota</taxon>
        <taxon>Coleoptera</taxon>
        <taxon>Polyphaga</taxon>
        <taxon>Cucujiformia</taxon>
        <taxon>Chrysomeloidea</taxon>
        <taxon>Cerambycidae</taxon>
        <taxon>Lepturinae</taxon>
        <taxon>Rhagiini</taxon>
        <taxon>Rhamnusium</taxon>
    </lineage>
</organism>
<dbReference type="Proteomes" id="UP001162156">
    <property type="component" value="Unassembled WGS sequence"/>
</dbReference>
<reference evidence="2" key="1">
    <citation type="journal article" date="2023" name="Insect Mol. Biol.">
        <title>Genome sequencing provides insights into the evolution of gene families encoding plant cell wall-degrading enzymes in longhorned beetles.</title>
        <authorList>
            <person name="Shin N.R."/>
            <person name="Okamura Y."/>
            <person name="Kirsch R."/>
            <person name="Pauchet Y."/>
        </authorList>
    </citation>
    <scope>NUCLEOTIDE SEQUENCE</scope>
    <source>
        <strain evidence="2">RBIC_L_NR</strain>
    </source>
</reference>
<dbReference type="EMBL" id="JANEYF010000898">
    <property type="protein sequence ID" value="KAJ8967092.1"/>
    <property type="molecule type" value="Genomic_DNA"/>
</dbReference>
<gene>
    <name evidence="2" type="ORF">NQ314_003104</name>
</gene>
<dbReference type="InterPro" id="IPR029526">
    <property type="entry name" value="PGBD"/>
</dbReference>
<keyword evidence="3" id="KW-1185">Reference proteome</keyword>
<dbReference type="PANTHER" id="PTHR46599">
    <property type="entry name" value="PIGGYBAC TRANSPOSABLE ELEMENT-DERIVED PROTEIN 4"/>
    <property type="match status" value="1"/>
</dbReference>
<protein>
    <recommendedName>
        <fullName evidence="1">PiggyBac transposable element-derived protein domain-containing protein</fullName>
    </recommendedName>
</protein>
<evidence type="ECO:0000313" key="2">
    <source>
        <dbReference type="EMBL" id="KAJ8967092.1"/>
    </source>
</evidence>
<feature type="domain" description="PiggyBac transposable element-derived protein" evidence="1">
    <location>
        <begin position="2"/>
        <end position="145"/>
    </location>
</feature>
<evidence type="ECO:0000313" key="3">
    <source>
        <dbReference type="Proteomes" id="UP001162156"/>
    </source>
</evidence>
<dbReference type="AlphaFoldDB" id="A0AAV8ZNB3"/>
<accession>A0AAV8ZNB3</accession>
<sequence>MMNEMFEKFKKPNKYIAVDETMVPFRERVSFRQYIPCQWHKYGIKLFKVCDTDAYTHRVEIYQGKYITKGENLTKLVLRLCEGYLNKERTIVTDNFYTGIELARELLDKNTHLIGTLRKYRKGLPKEVTSTKLKTGEIVGRGGSKLYSNFEMEGLAQWAKYLSYTR</sequence>
<proteinExistence type="predicted"/>
<dbReference type="PANTHER" id="PTHR46599:SF3">
    <property type="entry name" value="PIGGYBAC TRANSPOSABLE ELEMENT-DERIVED PROTEIN 4"/>
    <property type="match status" value="1"/>
</dbReference>
<dbReference type="Pfam" id="PF13843">
    <property type="entry name" value="DDE_Tnp_1_7"/>
    <property type="match status" value="1"/>
</dbReference>
<name>A0AAV8ZNB3_9CUCU</name>